<feature type="domain" description="EamA" evidence="7">
    <location>
        <begin position="28"/>
        <end position="155"/>
    </location>
</feature>
<dbReference type="Pfam" id="PF00892">
    <property type="entry name" value="EamA"/>
    <property type="match status" value="2"/>
</dbReference>
<feature type="transmembrane region" description="Helical" evidence="6">
    <location>
        <begin position="199"/>
        <end position="220"/>
    </location>
</feature>
<dbReference type="SUPFAM" id="SSF103481">
    <property type="entry name" value="Multidrug resistance efflux transporter EmrE"/>
    <property type="match status" value="2"/>
</dbReference>
<feature type="transmembrane region" description="Helical" evidence="6">
    <location>
        <begin position="58"/>
        <end position="77"/>
    </location>
</feature>
<protein>
    <submittedName>
        <fullName evidence="8">Permease membrane protein</fullName>
    </submittedName>
</protein>
<reference evidence="8 9" key="1">
    <citation type="journal article" date="2012" name="J. Bacteriol.">
        <title>Draft Genome Sequence of Agrobacterium albertimagni Strain AOL15.</title>
        <authorList>
            <person name="Trimble W.L."/>
            <person name="Phung le T."/>
            <person name="Meyer F."/>
            <person name="Gilbert J.A."/>
            <person name="Silver S."/>
        </authorList>
    </citation>
    <scope>NUCLEOTIDE SEQUENCE [LARGE SCALE GENOMIC DNA]</scope>
    <source>
        <strain evidence="8 9">AOL15</strain>
    </source>
</reference>
<dbReference type="PANTHER" id="PTHR32322">
    <property type="entry name" value="INNER MEMBRANE TRANSPORTER"/>
    <property type="match status" value="1"/>
</dbReference>
<feature type="transmembrane region" description="Helical" evidence="6">
    <location>
        <begin position="232"/>
        <end position="251"/>
    </location>
</feature>
<feature type="transmembrane region" description="Helical" evidence="6">
    <location>
        <begin position="89"/>
        <end position="109"/>
    </location>
</feature>
<feature type="domain" description="EamA" evidence="7">
    <location>
        <begin position="179"/>
        <end position="304"/>
    </location>
</feature>
<sequence length="315" mass="31978">MDAIQAIRSKEMSAVGTTPLPGSGRSALGALSALSVVLIWASWLVSTRHSVGAGLGPLDLSLLRYGIPALVLAPVWWRTGLFPKGAMGPLCLMILGSGAPFFQIVAFGMRHTPASAAGVLLPGLMPLAVAVIGMAFLGERPDRWRKAGMVAILAGGGILLAGNLGADGLGWISFTILPIGATLWAVYTHAFRRSGLDAFEGAALICVWSTILNLAALPFVGTQFLTAPLGEIALQSVTQGLLSGLVATLLYGTAVRSLGGTQAAAYTAITPVAAAIGGAVLLAEPLGISILVAAVVTGLGVLLSTGLLSRRLPAG</sequence>
<dbReference type="EMBL" id="ALJF01000013">
    <property type="protein sequence ID" value="EKF58258.1"/>
    <property type="molecule type" value="Genomic_DNA"/>
</dbReference>
<dbReference type="PATRIC" id="fig|1156935.5.peg.3395"/>
<accession>K2PBK9</accession>
<evidence type="ECO:0000256" key="6">
    <source>
        <dbReference type="SAM" id="Phobius"/>
    </source>
</evidence>
<evidence type="ECO:0000313" key="8">
    <source>
        <dbReference type="EMBL" id="EKF58258.1"/>
    </source>
</evidence>
<keyword evidence="3 6" id="KW-0812">Transmembrane</keyword>
<feature type="transmembrane region" description="Helical" evidence="6">
    <location>
        <begin position="263"/>
        <end position="282"/>
    </location>
</feature>
<dbReference type="Gene3D" id="1.10.3730.20">
    <property type="match status" value="1"/>
</dbReference>
<evidence type="ECO:0000259" key="7">
    <source>
        <dbReference type="Pfam" id="PF00892"/>
    </source>
</evidence>
<proteinExistence type="predicted"/>
<dbReference type="GO" id="GO:0005886">
    <property type="term" value="C:plasma membrane"/>
    <property type="evidence" value="ECO:0007669"/>
    <property type="project" value="UniProtKB-SubCell"/>
</dbReference>
<dbReference type="InterPro" id="IPR050638">
    <property type="entry name" value="AA-Vitamin_Transporters"/>
</dbReference>
<keyword evidence="4 6" id="KW-1133">Transmembrane helix</keyword>
<dbReference type="Proteomes" id="UP000007123">
    <property type="component" value="Unassembled WGS sequence"/>
</dbReference>
<organism evidence="8 9">
    <name type="scientific">Agrobacterium albertimagni AOL15</name>
    <dbReference type="NCBI Taxonomy" id="1156935"/>
    <lineage>
        <taxon>Bacteria</taxon>
        <taxon>Pseudomonadati</taxon>
        <taxon>Pseudomonadota</taxon>
        <taxon>Alphaproteobacteria</taxon>
        <taxon>Hyphomicrobiales</taxon>
        <taxon>Rhizobiaceae</taxon>
        <taxon>Rhizobium/Agrobacterium group</taxon>
        <taxon>Agrobacterium</taxon>
    </lineage>
</organism>
<evidence type="ECO:0000256" key="5">
    <source>
        <dbReference type="ARBA" id="ARBA00023136"/>
    </source>
</evidence>
<name>K2PBK9_9HYPH</name>
<gene>
    <name evidence="8" type="ORF">QWE_16688</name>
</gene>
<keyword evidence="9" id="KW-1185">Reference proteome</keyword>
<comment type="subcellular location">
    <subcellularLocation>
        <location evidence="1">Cell membrane</location>
        <topology evidence="1">Multi-pass membrane protein</topology>
    </subcellularLocation>
</comment>
<dbReference type="eggNOG" id="COG0697">
    <property type="taxonomic scope" value="Bacteria"/>
</dbReference>
<feature type="transmembrane region" description="Helical" evidence="6">
    <location>
        <begin position="168"/>
        <end position="187"/>
    </location>
</feature>
<dbReference type="InterPro" id="IPR037185">
    <property type="entry name" value="EmrE-like"/>
</dbReference>
<keyword evidence="2" id="KW-1003">Cell membrane</keyword>
<feature type="transmembrane region" description="Helical" evidence="6">
    <location>
        <begin position="115"/>
        <end position="137"/>
    </location>
</feature>
<feature type="transmembrane region" description="Helical" evidence="6">
    <location>
        <begin position="288"/>
        <end position="308"/>
    </location>
</feature>
<feature type="transmembrane region" description="Helical" evidence="6">
    <location>
        <begin position="144"/>
        <end position="162"/>
    </location>
</feature>
<dbReference type="AlphaFoldDB" id="K2PBK9"/>
<dbReference type="InterPro" id="IPR000620">
    <property type="entry name" value="EamA_dom"/>
</dbReference>
<dbReference type="PANTHER" id="PTHR32322:SF18">
    <property type="entry name" value="S-ADENOSYLMETHIONINE_S-ADENOSYLHOMOCYSTEINE TRANSPORTER"/>
    <property type="match status" value="1"/>
</dbReference>
<evidence type="ECO:0000256" key="3">
    <source>
        <dbReference type="ARBA" id="ARBA00022692"/>
    </source>
</evidence>
<feature type="transmembrane region" description="Helical" evidence="6">
    <location>
        <begin position="27"/>
        <end position="46"/>
    </location>
</feature>
<keyword evidence="5 6" id="KW-0472">Membrane</keyword>
<comment type="caution">
    <text evidence="8">The sequence shown here is derived from an EMBL/GenBank/DDBJ whole genome shotgun (WGS) entry which is preliminary data.</text>
</comment>
<evidence type="ECO:0000256" key="4">
    <source>
        <dbReference type="ARBA" id="ARBA00022989"/>
    </source>
</evidence>
<evidence type="ECO:0000256" key="1">
    <source>
        <dbReference type="ARBA" id="ARBA00004651"/>
    </source>
</evidence>
<evidence type="ECO:0000256" key="2">
    <source>
        <dbReference type="ARBA" id="ARBA00022475"/>
    </source>
</evidence>
<evidence type="ECO:0000313" key="9">
    <source>
        <dbReference type="Proteomes" id="UP000007123"/>
    </source>
</evidence>